<reference evidence="1" key="1">
    <citation type="journal article" date="2015" name="Nature">
        <title>Complex archaea that bridge the gap between prokaryotes and eukaryotes.</title>
        <authorList>
            <person name="Spang A."/>
            <person name="Saw J.H."/>
            <person name="Jorgensen S.L."/>
            <person name="Zaremba-Niedzwiedzka K."/>
            <person name="Martijn J."/>
            <person name="Lind A.E."/>
            <person name="van Eijk R."/>
            <person name="Schleper C."/>
            <person name="Guy L."/>
            <person name="Ettema T.J."/>
        </authorList>
    </citation>
    <scope>NUCLEOTIDE SEQUENCE</scope>
</reference>
<dbReference type="AlphaFoldDB" id="A0A0F9X4N7"/>
<dbReference type="EMBL" id="LAZR01000084">
    <property type="protein sequence ID" value="KKN93781.1"/>
    <property type="molecule type" value="Genomic_DNA"/>
</dbReference>
<protein>
    <submittedName>
        <fullName evidence="1">Uncharacterized protein</fullName>
    </submittedName>
</protein>
<accession>A0A0F9X4N7</accession>
<proteinExistence type="predicted"/>
<name>A0A0F9X4N7_9ZZZZ</name>
<comment type="caution">
    <text evidence="1">The sequence shown here is derived from an EMBL/GenBank/DDBJ whole genome shotgun (WGS) entry which is preliminary data.</text>
</comment>
<organism evidence="1">
    <name type="scientific">marine sediment metagenome</name>
    <dbReference type="NCBI Taxonomy" id="412755"/>
    <lineage>
        <taxon>unclassified sequences</taxon>
        <taxon>metagenomes</taxon>
        <taxon>ecological metagenomes</taxon>
    </lineage>
</organism>
<sequence>MTDIEVSRDTITIGDTKLVINAHKEIVIKFDDESKELLSRNGVAYLAQKLGEFLETGNFQN</sequence>
<evidence type="ECO:0000313" key="1">
    <source>
        <dbReference type="EMBL" id="KKN93781.1"/>
    </source>
</evidence>
<gene>
    <name evidence="1" type="ORF">LCGC14_0196140</name>
</gene>